<evidence type="ECO:0000313" key="2">
    <source>
        <dbReference type="Proteomes" id="UP000234300"/>
    </source>
</evidence>
<dbReference type="Proteomes" id="UP000234300">
    <property type="component" value="Unassembled WGS sequence"/>
</dbReference>
<sequence length="150" mass="16694">MGFRALEHYAQAKGLTLTEVVAEDQNSDYESGRAKLQGTWWRVRTARITPSKPGAFVAVWGRTSEGVTAPFSGDEDGFDDCTGLLVLVSEDEKFGVFTFTATSLVELGIYSSQRSAGKRGFRLYPPWSTSLNPQATRTQRRQAPFFERIC</sequence>
<dbReference type="InterPro" id="IPR011235">
    <property type="entry name" value="MepB-like"/>
</dbReference>
<dbReference type="AlphaFoldDB" id="A0A2H1ILC4"/>
<gene>
    <name evidence="1" type="ORF">BAURA86_00672</name>
</gene>
<dbReference type="Gene3D" id="3.40.1350.140">
    <property type="entry name" value="MepB-like"/>
    <property type="match status" value="1"/>
</dbReference>
<organism evidence="1 2">
    <name type="scientific">Brevibacterium aurantiacum</name>
    <dbReference type="NCBI Taxonomy" id="273384"/>
    <lineage>
        <taxon>Bacteria</taxon>
        <taxon>Bacillati</taxon>
        <taxon>Actinomycetota</taxon>
        <taxon>Actinomycetes</taxon>
        <taxon>Micrococcales</taxon>
        <taxon>Brevibacteriaceae</taxon>
        <taxon>Brevibacterium</taxon>
    </lineage>
</organism>
<proteinExistence type="predicted"/>
<evidence type="ECO:0008006" key="3">
    <source>
        <dbReference type="Google" id="ProtNLM"/>
    </source>
</evidence>
<dbReference type="EMBL" id="FXZI01000002">
    <property type="protein sequence ID" value="SMX75964.1"/>
    <property type="molecule type" value="Genomic_DNA"/>
</dbReference>
<dbReference type="Pfam" id="PF08877">
    <property type="entry name" value="MepB-like"/>
    <property type="match status" value="1"/>
</dbReference>
<evidence type="ECO:0000313" key="1">
    <source>
        <dbReference type="EMBL" id="SMX75964.1"/>
    </source>
</evidence>
<accession>A0A2H1ILC4</accession>
<name>A0A2H1ILC4_BREAU</name>
<dbReference type="InterPro" id="IPR038231">
    <property type="entry name" value="MepB-like_sf"/>
</dbReference>
<dbReference type="RefSeq" id="WP_101556463.1">
    <property type="nucleotide sequence ID" value="NZ_FXZI01000002.1"/>
</dbReference>
<reference evidence="1 2" key="1">
    <citation type="submission" date="2017-03" db="EMBL/GenBank/DDBJ databases">
        <authorList>
            <person name="Afonso C.L."/>
            <person name="Miller P.J."/>
            <person name="Scott M.A."/>
            <person name="Spackman E."/>
            <person name="Goraichik I."/>
            <person name="Dimitrov K.M."/>
            <person name="Suarez D.L."/>
            <person name="Swayne D.E."/>
        </authorList>
    </citation>
    <scope>NUCLEOTIDE SEQUENCE [LARGE SCALE GENOMIC DNA]</scope>
    <source>
        <strain evidence="2">8(6)</strain>
    </source>
</reference>
<protein>
    <recommendedName>
        <fullName evidence="3">Metallopeptidase</fullName>
    </recommendedName>
</protein>